<dbReference type="GO" id="GO:0003677">
    <property type="term" value="F:DNA binding"/>
    <property type="evidence" value="ECO:0007669"/>
    <property type="project" value="UniProtKB-KW"/>
</dbReference>
<gene>
    <name evidence="1" type="ORF">M2283_001558</name>
</gene>
<proteinExistence type="predicted"/>
<accession>A0ABT6LD86</accession>
<evidence type="ECO:0000313" key="2">
    <source>
        <dbReference type="Proteomes" id="UP001160499"/>
    </source>
</evidence>
<sequence length="124" mass="12789">MDPIRVLVADMVALDRDIVARIAAQPQDMTIVGSARGAAEAATALDARGADVLVTSASGTGSLGACLALMWAHPRLAVVVVDPADPLGLVRVCRLAEQVRGAGAPWSEYLLDAIRSAADAARED</sequence>
<reference evidence="1 2" key="1">
    <citation type="submission" date="2023-04" db="EMBL/GenBank/DDBJ databases">
        <title>Forest soil microbial communities from Buena Vista Peninsula, Colon Province, Panama.</title>
        <authorList>
            <person name="Bouskill N."/>
        </authorList>
    </citation>
    <scope>NUCLEOTIDE SEQUENCE [LARGE SCALE GENOMIC DNA]</scope>
    <source>
        <strain evidence="1 2">GGS1</strain>
    </source>
</reference>
<dbReference type="EMBL" id="JARXVH010000002">
    <property type="protein sequence ID" value="MDH6214275.1"/>
    <property type="molecule type" value="Genomic_DNA"/>
</dbReference>
<keyword evidence="1" id="KW-0238">DNA-binding</keyword>
<dbReference type="RefSeq" id="WP_280875328.1">
    <property type="nucleotide sequence ID" value="NZ_JARXVH010000002.1"/>
</dbReference>
<dbReference type="Proteomes" id="UP001160499">
    <property type="component" value="Unassembled WGS sequence"/>
</dbReference>
<organism evidence="1 2">
    <name type="scientific">Streptomyces pseudovenezuelae</name>
    <dbReference type="NCBI Taxonomy" id="67350"/>
    <lineage>
        <taxon>Bacteria</taxon>
        <taxon>Bacillati</taxon>
        <taxon>Actinomycetota</taxon>
        <taxon>Actinomycetes</taxon>
        <taxon>Kitasatosporales</taxon>
        <taxon>Streptomycetaceae</taxon>
        <taxon>Streptomyces</taxon>
        <taxon>Streptomyces aurantiacus group</taxon>
    </lineage>
</organism>
<name>A0ABT6LD86_9ACTN</name>
<evidence type="ECO:0000313" key="1">
    <source>
        <dbReference type="EMBL" id="MDH6214275.1"/>
    </source>
</evidence>
<protein>
    <submittedName>
        <fullName evidence="1">DNA-binding NarL/FixJ family response regulator</fullName>
    </submittedName>
</protein>
<keyword evidence="2" id="KW-1185">Reference proteome</keyword>
<comment type="caution">
    <text evidence="1">The sequence shown here is derived from an EMBL/GenBank/DDBJ whole genome shotgun (WGS) entry which is preliminary data.</text>
</comment>